<feature type="region of interest" description="Disordered" evidence="1">
    <location>
        <begin position="1"/>
        <end position="27"/>
    </location>
</feature>
<sequence length="120" mass="13549">MWRFYPQKKKRKISKIPSPDSEIHQSISLSGNSTDAALGHILDNATAVQRFELHDGIWRITFFLGRSDSQLYTDLSKLARRFLETNADSAGPGQIVPTRAYVEEFDEGNVRVKIRSGPEA</sequence>
<dbReference type="Proteomes" id="UP000467840">
    <property type="component" value="Chromosome 3"/>
</dbReference>
<dbReference type="AlphaFoldDB" id="A0A6A6KBD1"/>
<gene>
    <name evidence="2" type="ORF">GH714_004310</name>
</gene>
<evidence type="ECO:0000313" key="3">
    <source>
        <dbReference type="Proteomes" id="UP000467840"/>
    </source>
</evidence>
<organism evidence="2 3">
    <name type="scientific">Hevea brasiliensis</name>
    <name type="common">Para rubber tree</name>
    <name type="synonym">Siphonia brasiliensis</name>
    <dbReference type="NCBI Taxonomy" id="3981"/>
    <lineage>
        <taxon>Eukaryota</taxon>
        <taxon>Viridiplantae</taxon>
        <taxon>Streptophyta</taxon>
        <taxon>Embryophyta</taxon>
        <taxon>Tracheophyta</taxon>
        <taxon>Spermatophyta</taxon>
        <taxon>Magnoliopsida</taxon>
        <taxon>eudicotyledons</taxon>
        <taxon>Gunneridae</taxon>
        <taxon>Pentapetalae</taxon>
        <taxon>rosids</taxon>
        <taxon>fabids</taxon>
        <taxon>Malpighiales</taxon>
        <taxon>Euphorbiaceae</taxon>
        <taxon>Crotonoideae</taxon>
        <taxon>Micrandreae</taxon>
        <taxon>Hevea</taxon>
    </lineage>
</organism>
<name>A0A6A6KBD1_HEVBR</name>
<accession>A0A6A6KBD1</accession>
<feature type="compositionally biased region" description="Basic residues" evidence="1">
    <location>
        <begin position="1"/>
        <end position="14"/>
    </location>
</feature>
<evidence type="ECO:0000313" key="2">
    <source>
        <dbReference type="EMBL" id="KAF2285426.1"/>
    </source>
</evidence>
<reference evidence="2 3" key="1">
    <citation type="journal article" date="2020" name="Mol. Plant">
        <title>The Chromosome-Based Rubber Tree Genome Provides New Insights into Spurge Genome Evolution and Rubber Biosynthesis.</title>
        <authorList>
            <person name="Liu J."/>
            <person name="Shi C."/>
            <person name="Shi C.C."/>
            <person name="Li W."/>
            <person name="Zhang Q.J."/>
            <person name="Zhang Y."/>
            <person name="Li K."/>
            <person name="Lu H.F."/>
            <person name="Shi C."/>
            <person name="Zhu S.T."/>
            <person name="Xiao Z.Y."/>
            <person name="Nan H."/>
            <person name="Yue Y."/>
            <person name="Zhu X.G."/>
            <person name="Wu Y."/>
            <person name="Hong X.N."/>
            <person name="Fan G.Y."/>
            <person name="Tong Y."/>
            <person name="Zhang D."/>
            <person name="Mao C.L."/>
            <person name="Liu Y.L."/>
            <person name="Hao S.J."/>
            <person name="Liu W.Q."/>
            <person name="Lv M.Q."/>
            <person name="Zhang H.B."/>
            <person name="Liu Y."/>
            <person name="Hu-Tang G.R."/>
            <person name="Wang J.P."/>
            <person name="Wang J.H."/>
            <person name="Sun Y.H."/>
            <person name="Ni S.B."/>
            <person name="Chen W.B."/>
            <person name="Zhang X.C."/>
            <person name="Jiao Y.N."/>
            <person name="Eichler E.E."/>
            <person name="Li G.H."/>
            <person name="Liu X."/>
            <person name="Gao L.Z."/>
        </authorList>
    </citation>
    <scope>NUCLEOTIDE SEQUENCE [LARGE SCALE GENOMIC DNA]</scope>
    <source>
        <strain evidence="3">cv. GT1</strain>
        <tissue evidence="2">Leaf</tissue>
    </source>
</reference>
<evidence type="ECO:0000256" key="1">
    <source>
        <dbReference type="SAM" id="MobiDB-lite"/>
    </source>
</evidence>
<dbReference type="EMBL" id="JAAGAX010000017">
    <property type="protein sequence ID" value="KAF2285426.1"/>
    <property type="molecule type" value="Genomic_DNA"/>
</dbReference>
<proteinExistence type="predicted"/>
<comment type="caution">
    <text evidence="2">The sequence shown here is derived from an EMBL/GenBank/DDBJ whole genome shotgun (WGS) entry which is preliminary data.</text>
</comment>
<protein>
    <submittedName>
        <fullName evidence="2">Uncharacterized protein</fullName>
    </submittedName>
</protein>
<keyword evidence="3" id="KW-1185">Reference proteome</keyword>